<feature type="domain" description="ABC transporter" evidence="7">
    <location>
        <begin position="2"/>
        <end position="230"/>
    </location>
</feature>
<evidence type="ECO:0000313" key="8">
    <source>
        <dbReference type="EMBL" id="OZI55702.1"/>
    </source>
</evidence>
<evidence type="ECO:0000256" key="6">
    <source>
        <dbReference type="ARBA" id="ARBA00022970"/>
    </source>
</evidence>
<sequence length="232" mass="25442">MLKLHNVTAWLGGMPILHDIDFSIGNEALAIVGRNGVGKTTLCKSLMGMVDRIEGSIHFEGSEVAGVQPFEMARLGVALVPQGRRVFPSLSVHEHFTLTAGIRPGAWTVERVYDTFPRLAERRRNRGNQLSGGEQQMLAIGRALLLNPSLLVLDEPSEGLSPLVVEHLQGVLRRLVDEEGMSLLVVEQNFRLAVALSERMLVMESGEIVLDLPSCQFAADAELQERYLGVGH</sequence>
<dbReference type="GO" id="GO:0015658">
    <property type="term" value="F:branched-chain amino acid transmembrane transporter activity"/>
    <property type="evidence" value="ECO:0007669"/>
    <property type="project" value="TreeGrafter"/>
</dbReference>
<evidence type="ECO:0000256" key="2">
    <source>
        <dbReference type="ARBA" id="ARBA00022448"/>
    </source>
</evidence>
<reference evidence="8 9" key="1">
    <citation type="submission" date="2017-05" db="EMBL/GenBank/DDBJ databases">
        <title>Complete and WGS of Bordetella genogroups.</title>
        <authorList>
            <person name="Spilker T."/>
            <person name="LiPuma J."/>
        </authorList>
    </citation>
    <scope>NUCLEOTIDE SEQUENCE [LARGE SCALE GENOMIC DNA]</scope>
    <source>
        <strain evidence="8 9">AU10456</strain>
    </source>
</reference>
<dbReference type="InterPro" id="IPR003439">
    <property type="entry name" value="ABC_transporter-like_ATP-bd"/>
</dbReference>
<keyword evidence="2" id="KW-0813">Transport</keyword>
<dbReference type="Gene3D" id="3.40.50.300">
    <property type="entry name" value="P-loop containing nucleotide triphosphate hydrolases"/>
    <property type="match status" value="1"/>
</dbReference>
<keyword evidence="3" id="KW-1003">Cell membrane</keyword>
<dbReference type="InterPro" id="IPR027417">
    <property type="entry name" value="P-loop_NTPase"/>
</dbReference>
<evidence type="ECO:0000256" key="4">
    <source>
        <dbReference type="ARBA" id="ARBA00022741"/>
    </source>
</evidence>
<gene>
    <name evidence="8" type="ORF">CAL25_04035</name>
</gene>
<comment type="caution">
    <text evidence="8">The sequence shown here is derived from an EMBL/GenBank/DDBJ whole genome shotgun (WGS) entry which is preliminary data.</text>
</comment>
<keyword evidence="5 8" id="KW-0067">ATP-binding</keyword>
<evidence type="ECO:0000256" key="3">
    <source>
        <dbReference type="ARBA" id="ARBA00022475"/>
    </source>
</evidence>
<protein>
    <submittedName>
        <fullName evidence="8">ABC transporter ATP-binding protein</fullName>
    </submittedName>
</protein>
<dbReference type="SMART" id="SM00382">
    <property type="entry name" value="AAA"/>
    <property type="match status" value="1"/>
</dbReference>
<dbReference type="EMBL" id="NEVP01000001">
    <property type="protein sequence ID" value="OZI55702.1"/>
    <property type="molecule type" value="Genomic_DNA"/>
</dbReference>
<dbReference type="PROSITE" id="PS50893">
    <property type="entry name" value="ABC_TRANSPORTER_2"/>
    <property type="match status" value="1"/>
</dbReference>
<dbReference type="PROSITE" id="PS00211">
    <property type="entry name" value="ABC_TRANSPORTER_1"/>
    <property type="match status" value="1"/>
</dbReference>
<dbReference type="PANTHER" id="PTHR43820:SF4">
    <property type="entry name" value="HIGH-AFFINITY BRANCHED-CHAIN AMINO ACID TRANSPORT ATP-BINDING PROTEIN LIVF"/>
    <property type="match status" value="1"/>
</dbReference>
<dbReference type="Proteomes" id="UP000216913">
    <property type="component" value="Unassembled WGS sequence"/>
</dbReference>
<organism evidence="8 9">
    <name type="scientific">Bordetella genomosp. 5</name>
    <dbReference type="NCBI Taxonomy" id="1395608"/>
    <lineage>
        <taxon>Bacteria</taxon>
        <taxon>Pseudomonadati</taxon>
        <taxon>Pseudomonadota</taxon>
        <taxon>Betaproteobacteria</taxon>
        <taxon>Burkholderiales</taxon>
        <taxon>Alcaligenaceae</taxon>
        <taxon>Bordetella</taxon>
    </lineage>
</organism>
<keyword evidence="4" id="KW-0547">Nucleotide-binding</keyword>
<dbReference type="SUPFAM" id="SSF52540">
    <property type="entry name" value="P-loop containing nucleoside triphosphate hydrolases"/>
    <property type="match status" value="1"/>
</dbReference>
<dbReference type="Pfam" id="PF00005">
    <property type="entry name" value="ABC_tran"/>
    <property type="match status" value="1"/>
</dbReference>
<evidence type="ECO:0000256" key="1">
    <source>
        <dbReference type="ARBA" id="ARBA00005417"/>
    </source>
</evidence>
<comment type="similarity">
    <text evidence="1">Belongs to the ABC transporter superfamily.</text>
</comment>
<keyword evidence="3" id="KW-0472">Membrane</keyword>
<dbReference type="PANTHER" id="PTHR43820">
    <property type="entry name" value="HIGH-AFFINITY BRANCHED-CHAIN AMINO ACID TRANSPORT ATP-BINDING PROTEIN LIVF"/>
    <property type="match status" value="1"/>
</dbReference>
<accession>A0A261U2R0</accession>
<keyword evidence="6" id="KW-0029">Amino-acid transport</keyword>
<dbReference type="InterPro" id="IPR003593">
    <property type="entry name" value="AAA+_ATPase"/>
</dbReference>
<evidence type="ECO:0000259" key="7">
    <source>
        <dbReference type="PROSITE" id="PS50893"/>
    </source>
</evidence>
<name>A0A261U2R0_9BORD</name>
<evidence type="ECO:0000313" key="9">
    <source>
        <dbReference type="Proteomes" id="UP000216913"/>
    </source>
</evidence>
<dbReference type="InterPro" id="IPR052156">
    <property type="entry name" value="BCAA_Transport_ATP-bd_LivF"/>
</dbReference>
<dbReference type="InterPro" id="IPR017871">
    <property type="entry name" value="ABC_transporter-like_CS"/>
</dbReference>
<dbReference type="AlphaFoldDB" id="A0A261U2R0"/>
<evidence type="ECO:0000256" key="5">
    <source>
        <dbReference type="ARBA" id="ARBA00022840"/>
    </source>
</evidence>
<dbReference type="GO" id="GO:0016887">
    <property type="term" value="F:ATP hydrolysis activity"/>
    <property type="evidence" value="ECO:0007669"/>
    <property type="project" value="InterPro"/>
</dbReference>
<dbReference type="CDD" id="cd03224">
    <property type="entry name" value="ABC_TM1139_LivF_branched"/>
    <property type="match status" value="1"/>
</dbReference>
<dbReference type="GO" id="GO:0005524">
    <property type="term" value="F:ATP binding"/>
    <property type="evidence" value="ECO:0007669"/>
    <property type="project" value="UniProtKB-KW"/>
</dbReference>
<proteinExistence type="inferred from homology"/>
<dbReference type="GO" id="GO:0015807">
    <property type="term" value="P:L-amino acid transport"/>
    <property type="evidence" value="ECO:0007669"/>
    <property type="project" value="TreeGrafter"/>
</dbReference>
<keyword evidence="9" id="KW-1185">Reference proteome</keyword>